<dbReference type="OrthoDB" id="10252354at2759"/>
<dbReference type="Proteomes" id="UP000737018">
    <property type="component" value="Unassembled WGS sequence"/>
</dbReference>
<sequence>MGRVFHSLTSRFSSYGTPFPVWRNYSGNLMNGASASCSLRSAFSYCVRQVCSYDYHHYLCLLELPPPMRKVAFALHAFNVETARAVYVASDPRIGLMRLIWWQEAIDKMSTAADHAASHIGKDGLLAKEGGQSEIGLDSLEHLCDAVFDMTSVANIQLQKAREPAGTVPAEAHPLLLQVVLAQVLLDSLSQISRGVGSIYDLPRDFTL</sequence>
<name>A0A8J4V352_9ROSI</name>
<gene>
    <name evidence="1" type="ORF">CMV_030416</name>
</gene>
<dbReference type="AlphaFoldDB" id="A0A8J4V352"/>
<evidence type="ECO:0000313" key="1">
    <source>
        <dbReference type="EMBL" id="KAF3942987.1"/>
    </source>
</evidence>
<comment type="caution">
    <text evidence="1">The sequence shown here is derived from an EMBL/GenBank/DDBJ whole genome shotgun (WGS) entry which is preliminary data.</text>
</comment>
<dbReference type="EMBL" id="JRKL02013205">
    <property type="protein sequence ID" value="KAF3942987.1"/>
    <property type="molecule type" value="Genomic_DNA"/>
</dbReference>
<reference evidence="1" key="1">
    <citation type="submission" date="2020-03" db="EMBL/GenBank/DDBJ databases">
        <title>Castanea mollissima Vanexum genome sequencing.</title>
        <authorList>
            <person name="Staton M."/>
        </authorList>
    </citation>
    <scope>NUCLEOTIDE SEQUENCE</scope>
    <source>
        <tissue evidence="1">Leaf</tissue>
    </source>
</reference>
<dbReference type="SUPFAM" id="SSF48576">
    <property type="entry name" value="Terpenoid synthases"/>
    <property type="match status" value="1"/>
</dbReference>
<dbReference type="InterPro" id="IPR002060">
    <property type="entry name" value="Squ/phyt_synthse"/>
</dbReference>
<evidence type="ECO:0000313" key="2">
    <source>
        <dbReference type="Proteomes" id="UP000737018"/>
    </source>
</evidence>
<dbReference type="Gene3D" id="1.10.600.10">
    <property type="entry name" value="Farnesyl Diphosphate Synthase"/>
    <property type="match status" value="1"/>
</dbReference>
<keyword evidence="2" id="KW-1185">Reference proteome</keyword>
<dbReference type="InterPro" id="IPR008949">
    <property type="entry name" value="Isoprenoid_synthase_dom_sf"/>
</dbReference>
<evidence type="ECO:0008006" key="3">
    <source>
        <dbReference type="Google" id="ProtNLM"/>
    </source>
</evidence>
<dbReference type="Pfam" id="PF00494">
    <property type="entry name" value="SQS_PSY"/>
    <property type="match status" value="1"/>
</dbReference>
<accession>A0A8J4V352</accession>
<protein>
    <recommendedName>
        <fullName evidence="3">Phytoene synthase</fullName>
    </recommendedName>
</protein>
<organism evidence="1 2">
    <name type="scientific">Castanea mollissima</name>
    <name type="common">Chinese chestnut</name>
    <dbReference type="NCBI Taxonomy" id="60419"/>
    <lineage>
        <taxon>Eukaryota</taxon>
        <taxon>Viridiplantae</taxon>
        <taxon>Streptophyta</taxon>
        <taxon>Embryophyta</taxon>
        <taxon>Tracheophyta</taxon>
        <taxon>Spermatophyta</taxon>
        <taxon>Magnoliopsida</taxon>
        <taxon>eudicotyledons</taxon>
        <taxon>Gunneridae</taxon>
        <taxon>Pentapetalae</taxon>
        <taxon>rosids</taxon>
        <taxon>fabids</taxon>
        <taxon>Fagales</taxon>
        <taxon>Fagaceae</taxon>
        <taxon>Castanea</taxon>
    </lineage>
</organism>
<proteinExistence type="predicted"/>